<dbReference type="Pfam" id="PF00583">
    <property type="entry name" value="Acetyltransf_1"/>
    <property type="match status" value="1"/>
</dbReference>
<dbReference type="CDD" id="cd04301">
    <property type="entry name" value="NAT_SF"/>
    <property type="match status" value="1"/>
</dbReference>
<dbReference type="InterPro" id="IPR000182">
    <property type="entry name" value="GNAT_dom"/>
</dbReference>
<dbReference type="EMBL" id="FMZA01000026">
    <property type="protein sequence ID" value="SDD00087.1"/>
    <property type="molecule type" value="Genomic_DNA"/>
</dbReference>
<dbReference type="RefSeq" id="WP_138978081.1">
    <property type="nucleotide sequence ID" value="NZ_FMZA01000026.1"/>
</dbReference>
<dbReference type="PROSITE" id="PS51186">
    <property type="entry name" value="GNAT"/>
    <property type="match status" value="1"/>
</dbReference>
<evidence type="ECO:0000313" key="2">
    <source>
        <dbReference type="EMBL" id="SDD00087.1"/>
    </source>
</evidence>
<accession>A0A1G6R7S5</accession>
<dbReference type="STRING" id="1236220.SAMN04488112_12630"/>
<keyword evidence="2" id="KW-0808">Transferase</keyword>
<dbReference type="AlphaFoldDB" id="A0A1G6R7S5"/>
<evidence type="ECO:0000313" key="3">
    <source>
        <dbReference type="Proteomes" id="UP000199387"/>
    </source>
</evidence>
<dbReference type="Gene3D" id="3.40.630.30">
    <property type="match status" value="1"/>
</dbReference>
<dbReference type="InterPro" id="IPR016181">
    <property type="entry name" value="Acyl_CoA_acyltransferase"/>
</dbReference>
<reference evidence="2 3" key="1">
    <citation type="submission" date="2016-10" db="EMBL/GenBank/DDBJ databases">
        <authorList>
            <person name="de Groot N.N."/>
        </authorList>
    </citation>
    <scope>NUCLEOTIDE SEQUENCE [LARGE SCALE GENOMIC DNA]</scope>
    <source>
        <strain evidence="2 3">DSM 45514</strain>
    </source>
</reference>
<dbReference type="InterPro" id="IPR006464">
    <property type="entry name" value="AcTrfase_RimI/Ard1"/>
</dbReference>
<gene>
    <name evidence="2" type="ORF">SAMN04488112_12630</name>
</gene>
<sequence length="166" mass="18928">MKGSGLEFRPMTLGDIPDVLQVERASFRTPWSRQAFYNELAYNQFAYYTVVILDGRVIGYGGMWLILEEAHITNIAIHPDYRGQGVGEKTLNYLMESARRSKALHMTLEVRVSNATAQRLYRKKGFEPTGIRPRYYSDNQEDAVIMWVKLGGGSDETKPESISSRN</sequence>
<dbReference type="PANTHER" id="PTHR43617">
    <property type="entry name" value="L-AMINO ACID N-ACETYLTRANSFERASE"/>
    <property type="match status" value="1"/>
</dbReference>
<dbReference type="NCBIfam" id="TIGR01575">
    <property type="entry name" value="rimI"/>
    <property type="match status" value="1"/>
</dbReference>
<dbReference type="GO" id="GO:0008999">
    <property type="term" value="F:protein-N-terminal-alanine acetyltransferase activity"/>
    <property type="evidence" value="ECO:0007669"/>
    <property type="project" value="TreeGrafter"/>
</dbReference>
<dbReference type="Proteomes" id="UP000199387">
    <property type="component" value="Unassembled WGS sequence"/>
</dbReference>
<protein>
    <submittedName>
        <fullName evidence="2">Ribosomal-protein-alanine N-acetyltransferase</fullName>
    </submittedName>
</protein>
<dbReference type="InterPro" id="IPR050276">
    <property type="entry name" value="MshD_Acetyltransferase"/>
</dbReference>
<name>A0A1G6R7S5_9BACL</name>
<dbReference type="SUPFAM" id="SSF55729">
    <property type="entry name" value="Acyl-CoA N-acyltransferases (Nat)"/>
    <property type="match status" value="1"/>
</dbReference>
<organism evidence="2 3">
    <name type="scientific">Melghirimyces thermohalophilus</name>
    <dbReference type="NCBI Taxonomy" id="1236220"/>
    <lineage>
        <taxon>Bacteria</taxon>
        <taxon>Bacillati</taxon>
        <taxon>Bacillota</taxon>
        <taxon>Bacilli</taxon>
        <taxon>Bacillales</taxon>
        <taxon>Thermoactinomycetaceae</taxon>
        <taxon>Melghirimyces</taxon>
    </lineage>
</organism>
<dbReference type="PANTHER" id="PTHR43617:SF20">
    <property type="entry name" value="N-ALPHA-ACETYLTRANSFERASE RIMI"/>
    <property type="match status" value="1"/>
</dbReference>
<evidence type="ECO:0000259" key="1">
    <source>
        <dbReference type="PROSITE" id="PS51186"/>
    </source>
</evidence>
<feature type="domain" description="N-acetyltransferase" evidence="1">
    <location>
        <begin position="6"/>
        <end position="151"/>
    </location>
</feature>
<proteinExistence type="predicted"/>
<keyword evidence="3" id="KW-1185">Reference proteome</keyword>